<comment type="similarity">
    <text evidence="1">Belongs to the CCDC22 family.</text>
</comment>
<feature type="coiled-coil region" evidence="3">
    <location>
        <begin position="300"/>
        <end position="362"/>
    </location>
</feature>
<dbReference type="InterPro" id="IPR048348">
    <property type="entry name" value="CCDC22_CC"/>
</dbReference>
<keyword evidence="7" id="KW-1185">Reference proteome</keyword>
<dbReference type="EMBL" id="OV170232">
    <property type="protein sequence ID" value="CAH0717224.1"/>
    <property type="molecule type" value="Genomic_DNA"/>
</dbReference>
<feature type="non-terminal residue" evidence="6">
    <location>
        <position position="499"/>
    </location>
</feature>
<evidence type="ECO:0000256" key="3">
    <source>
        <dbReference type="SAM" id="Coils"/>
    </source>
</evidence>
<dbReference type="GO" id="GO:2000060">
    <property type="term" value="P:positive regulation of ubiquitin-dependent protein catabolic process"/>
    <property type="evidence" value="ECO:0007669"/>
    <property type="project" value="TreeGrafter"/>
</dbReference>
<proteinExistence type="inferred from homology"/>
<feature type="domain" description="CCDC22 N-terminal" evidence="5">
    <location>
        <begin position="1"/>
        <end position="107"/>
    </location>
</feature>
<dbReference type="InterPro" id="IPR008530">
    <property type="entry name" value="CCDC22"/>
</dbReference>
<protein>
    <recommendedName>
        <fullName evidence="2">Coiled-coil domain-containing protein 22 homolog</fullName>
    </recommendedName>
</protein>
<dbReference type="Proteomes" id="UP000838878">
    <property type="component" value="Chromosome 12"/>
</dbReference>
<evidence type="ECO:0000256" key="1">
    <source>
        <dbReference type="ARBA" id="ARBA00006438"/>
    </source>
</evidence>
<dbReference type="Pfam" id="PF21674">
    <property type="entry name" value="CCDC22_N"/>
    <property type="match status" value="1"/>
</dbReference>
<accession>A0A8J9Y4N8</accession>
<keyword evidence="3" id="KW-0175">Coiled coil</keyword>
<feature type="domain" description="CCDC22 coiled-coil" evidence="4">
    <location>
        <begin position="114"/>
        <end position="479"/>
    </location>
</feature>
<evidence type="ECO:0000313" key="6">
    <source>
        <dbReference type="EMBL" id="CAH0717224.1"/>
    </source>
</evidence>
<evidence type="ECO:0000313" key="7">
    <source>
        <dbReference type="Proteomes" id="UP000838878"/>
    </source>
</evidence>
<dbReference type="GO" id="GO:0097602">
    <property type="term" value="F:cullin family protein binding"/>
    <property type="evidence" value="ECO:0007669"/>
    <property type="project" value="TreeGrafter"/>
</dbReference>
<dbReference type="Pfam" id="PF05667">
    <property type="entry name" value="CCDC22_CC"/>
    <property type="match status" value="1"/>
</dbReference>
<dbReference type="PANTHER" id="PTHR15668">
    <property type="entry name" value="JM1 PROTEIN"/>
    <property type="match status" value="1"/>
</dbReference>
<gene>
    <name evidence="6" type="ORF">BINO364_LOCUS3858</name>
</gene>
<dbReference type="InterPro" id="IPR048349">
    <property type="entry name" value="CCDC22_N"/>
</dbReference>
<dbReference type="AlphaFoldDB" id="A0A8J9Y4N8"/>
<evidence type="ECO:0000259" key="5">
    <source>
        <dbReference type="Pfam" id="PF21674"/>
    </source>
</evidence>
<reference evidence="6" key="1">
    <citation type="submission" date="2021-12" db="EMBL/GenBank/DDBJ databases">
        <authorList>
            <person name="Martin H S."/>
        </authorList>
    </citation>
    <scope>NUCLEOTIDE SEQUENCE</scope>
</reference>
<dbReference type="PANTHER" id="PTHR15668:SF4">
    <property type="entry name" value="COILED-COIL DOMAIN-CONTAINING PROTEIN 22"/>
    <property type="match status" value="1"/>
</dbReference>
<feature type="coiled-coil region" evidence="3">
    <location>
        <begin position="386"/>
        <end position="413"/>
    </location>
</feature>
<evidence type="ECO:0000256" key="2">
    <source>
        <dbReference type="ARBA" id="ARBA00017553"/>
    </source>
</evidence>
<name>A0A8J9Y4N8_9NEOP</name>
<sequence>MEEVDSIIIHFLRHLNIEISEDIKNISDLPVDTIVDSATRCITAINSQFKVPNKLPSSVSQRIEIAAQVASLCKDLGYQNDVGYQTFLYHNETELRQVFMFLIEKLPSEDKKITTKVKPTNRKHQILQDISNKIGEDLDTIWIPPCCKVTVKNALGDYAYNQDQSLDIRISSEEITEKINKLNEIKNAKAITINTEKSNSVHISNNEVGVTYEYDSEKTLKELKETSILLRQKLDRLESERNLMDVEFLQVQKRCDQSEADLNNVGNILHSVGITEAESDDTNNILEKVHKNINMLHRKSEELTSRNLSLKLEIEKLKTLNNSSDSERNKCRNTLINLKDTAKSIKEECEKKEELRNILKVKYEKLKGGNKRHIYTKRILEIIGNVDKQNAEIKKILEDTRQLQKEINTLEGQLDRCFSIADETLFKDAKRDDQAKKAYKLLALLHSECNTIVTLVNDTGILSRDIIDLEENIKAEKSKRTEDILKKIQLDLTKLQKDN</sequence>
<organism evidence="6 7">
    <name type="scientific">Brenthis ino</name>
    <name type="common">lesser marbled fritillary</name>
    <dbReference type="NCBI Taxonomy" id="405034"/>
    <lineage>
        <taxon>Eukaryota</taxon>
        <taxon>Metazoa</taxon>
        <taxon>Ecdysozoa</taxon>
        <taxon>Arthropoda</taxon>
        <taxon>Hexapoda</taxon>
        <taxon>Insecta</taxon>
        <taxon>Pterygota</taxon>
        <taxon>Neoptera</taxon>
        <taxon>Endopterygota</taxon>
        <taxon>Lepidoptera</taxon>
        <taxon>Glossata</taxon>
        <taxon>Ditrysia</taxon>
        <taxon>Papilionoidea</taxon>
        <taxon>Nymphalidae</taxon>
        <taxon>Heliconiinae</taxon>
        <taxon>Argynnini</taxon>
        <taxon>Brenthis</taxon>
    </lineage>
</organism>
<dbReference type="OrthoDB" id="10266736at2759"/>
<evidence type="ECO:0000259" key="4">
    <source>
        <dbReference type="Pfam" id="PF05667"/>
    </source>
</evidence>